<comment type="caution">
    <text evidence="2">The sequence shown here is derived from an EMBL/GenBank/DDBJ whole genome shotgun (WGS) entry which is preliminary data.</text>
</comment>
<reference evidence="2" key="2">
    <citation type="submission" date="2020-09" db="EMBL/GenBank/DDBJ databases">
        <authorList>
            <person name="Sun Q."/>
            <person name="Ohkuma M."/>
        </authorList>
    </citation>
    <scope>NUCLEOTIDE SEQUENCE</scope>
    <source>
        <strain evidence="2">JCM 3091</strain>
    </source>
</reference>
<name>A0A8J3FJV1_9ACTN</name>
<sequence length="83" mass="8565">MQHAETGQPEPGGGGQGRVPGGTAGGPLRLGDGVHGRTLYCTAAPVSGWPDSARAAARTNAYRFASARNCRRMSAPDTGRAKW</sequence>
<evidence type="ECO:0000313" key="3">
    <source>
        <dbReference type="Proteomes" id="UP000662200"/>
    </source>
</evidence>
<protein>
    <submittedName>
        <fullName evidence="2">Uncharacterized protein</fullName>
    </submittedName>
</protein>
<organism evidence="2 3">
    <name type="scientific">Pilimelia terevasa</name>
    <dbReference type="NCBI Taxonomy" id="53372"/>
    <lineage>
        <taxon>Bacteria</taxon>
        <taxon>Bacillati</taxon>
        <taxon>Actinomycetota</taxon>
        <taxon>Actinomycetes</taxon>
        <taxon>Micromonosporales</taxon>
        <taxon>Micromonosporaceae</taxon>
        <taxon>Pilimelia</taxon>
    </lineage>
</organism>
<accession>A0A8J3FJV1</accession>
<gene>
    <name evidence="2" type="ORF">GCM10010124_36310</name>
</gene>
<keyword evidence="3" id="KW-1185">Reference proteome</keyword>
<dbReference type="AlphaFoldDB" id="A0A8J3FJV1"/>
<dbReference type="Proteomes" id="UP000662200">
    <property type="component" value="Unassembled WGS sequence"/>
</dbReference>
<feature type="region of interest" description="Disordered" evidence="1">
    <location>
        <begin position="1"/>
        <end position="34"/>
    </location>
</feature>
<proteinExistence type="predicted"/>
<evidence type="ECO:0000313" key="2">
    <source>
        <dbReference type="EMBL" id="GGK40319.1"/>
    </source>
</evidence>
<dbReference type="EMBL" id="BMQC01000017">
    <property type="protein sequence ID" value="GGK40319.1"/>
    <property type="molecule type" value="Genomic_DNA"/>
</dbReference>
<feature type="compositionally biased region" description="Gly residues" evidence="1">
    <location>
        <begin position="10"/>
        <end position="25"/>
    </location>
</feature>
<reference evidence="2" key="1">
    <citation type="journal article" date="2014" name="Int. J. Syst. Evol. Microbiol.">
        <title>Complete genome sequence of Corynebacterium casei LMG S-19264T (=DSM 44701T), isolated from a smear-ripened cheese.</title>
        <authorList>
            <consortium name="US DOE Joint Genome Institute (JGI-PGF)"/>
            <person name="Walter F."/>
            <person name="Albersmeier A."/>
            <person name="Kalinowski J."/>
            <person name="Ruckert C."/>
        </authorList>
    </citation>
    <scope>NUCLEOTIDE SEQUENCE</scope>
    <source>
        <strain evidence="2">JCM 3091</strain>
    </source>
</reference>
<evidence type="ECO:0000256" key="1">
    <source>
        <dbReference type="SAM" id="MobiDB-lite"/>
    </source>
</evidence>